<name>A0ABQ7B3P7_BRACR</name>
<gene>
    <name evidence="2" type="ORF">DY000_02039031</name>
</gene>
<feature type="region of interest" description="Disordered" evidence="1">
    <location>
        <begin position="1"/>
        <end position="30"/>
    </location>
</feature>
<evidence type="ECO:0000256" key="1">
    <source>
        <dbReference type="SAM" id="MobiDB-lite"/>
    </source>
</evidence>
<comment type="caution">
    <text evidence="2">The sequence shown here is derived from an EMBL/GenBank/DDBJ whole genome shotgun (WGS) entry which is preliminary data.</text>
</comment>
<accession>A0ABQ7B3P7</accession>
<evidence type="ECO:0000313" key="3">
    <source>
        <dbReference type="Proteomes" id="UP000266723"/>
    </source>
</evidence>
<evidence type="ECO:0000313" key="2">
    <source>
        <dbReference type="EMBL" id="KAF3527247.1"/>
    </source>
</evidence>
<keyword evidence="3" id="KW-1185">Reference proteome</keyword>
<protein>
    <submittedName>
        <fullName evidence="2">Uncharacterized protein</fullName>
    </submittedName>
</protein>
<dbReference type="Proteomes" id="UP000266723">
    <property type="component" value="Unassembled WGS sequence"/>
</dbReference>
<organism evidence="2 3">
    <name type="scientific">Brassica cretica</name>
    <name type="common">Mustard</name>
    <dbReference type="NCBI Taxonomy" id="69181"/>
    <lineage>
        <taxon>Eukaryota</taxon>
        <taxon>Viridiplantae</taxon>
        <taxon>Streptophyta</taxon>
        <taxon>Embryophyta</taxon>
        <taxon>Tracheophyta</taxon>
        <taxon>Spermatophyta</taxon>
        <taxon>Magnoliopsida</taxon>
        <taxon>eudicotyledons</taxon>
        <taxon>Gunneridae</taxon>
        <taxon>Pentapetalae</taxon>
        <taxon>rosids</taxon>
        <taxon>malvids</taxon>
        <taxon>Brassicales</taxon>
        <taxon>Brassicaceae</taxon>
        <taxon>Brassiceae</taxon>
        <taxon>Brassica</taxon>
    </lineage>
</organism>
<reference evidence="2 3" key="1">
    <citation type="journal article" date="2020" name="BMC Genomics">
        <title>Intraspecific diversification of the crop wild relative Brassica cretica Lam. using demographic model selection.</title>
        <authorList>
            <person name="Kioukis A."/>
            <person name="Michalopoulou V.A."/>
            <person name="Briers L."/>
            <person name="Pirintsos S."/>
            <person name="Studholme D.J."/>
            <person name="Pavlidis P."/>
            <person name="Sarris P.F."/>
        </authorList>
    </citation>
    <scope>NUCLEOTIDE SEQUENCE [LARGE SCALE GENOMIC DNA]</scope>
    <source>
        <strain evidence="3">cv. PFS-1207/04</strain>
    </source>
</reference>
<proteinExistence type="predicted"/>
<sequence length="121" mass="13144">MNSAKQIDAERPRHVAARGRSRGVALGGRSRLVRRPQIDTTRATSGCRCGEVALGAGATSPCRSRRSLQSVDGERVHGVAPVGRSGRSLQCIARPMITLITSFELQMHPNVSRNSMWYSNT</sequence>
<dbReference type="EMBL" id="QGKV02001507">
    <property type="protein sequence ID" value="KAF3527247.1"/>
    <property type="molecule type" value="Genomic_DNA"/>
</dbReference>